<gene>
    <name evidence="2" type="ORF">GNLVRS02_ARAD1C05236g</name>
</gene>
<protein>
    <submittedName>
        <fullName evidence="2">ARAD1C05236p</fullName>
    </submittedName>
</protein>
<sequence>MNPDSFRYQQPAQSPFPGMPGQGPPEQSMPGQSGTPTMQPQMPRQSVSGPGGLGGPGPTVNSNPELDAKRIAVVLEINSELIRGAMAVNKEDAGQNDQEPQYFSCMKRLQCNLAYLAALADKSKMLPQTQFPQILTPPPEIPSLQEPYRRLQALFPEVMVYIQQQLQLRRQRSETGSPYSG</sequence>
<feature type="region of interest" description="Disordered" evidence="1">
    <location>
        <begin position="1"/>
        <end position="65"/>
    </location>
</feature>
<dbReference type="EMBL" id="HG937693">
    <property type="protein sequence ID" value="CDP34123.1"/>
    <property type="molecule type" value="Genomic_DNA"/>
</dbReference>
<dbReference type="PhylomeDB" id="A0A060SZJ2"/>
<accession>A0A060SZJ2</accession>
<evidence type="ECO:0000313" key="2">
    <source>
        <dbReference type="EMBL" id="CDP34123.1"/>
    </source>
</evidence>
<reference evidence="2" key="2">
    <citation type="submission" date="2014-06" db="EMBL/GenBank/DDBJ databases">
        <title>The complete genome of Blastobotrys (Arxula) adeninivorans LS3 - a yeast of biotechnological interest.</title>
        <authorList>
            <person name="Kunze G."/>
            <person name="Gaillardin C."/>
            <person name="Czernicka M."/>
            <person name="Durrens P."/>
            <person name="Martin T."/>
            <person name="Boer E."/>
            <person name="Gabaldon T."/>
            <person name="Cruz J."/>
            <person name="Talla E."/>
            <person name="Marck C."/>
            <person name="Goffeau A."/>
            <person name="Barbe V."/>
            <person name="Baret P."/>
            <person name="Baronian K."/>
            <person name="Beier S."/>
            <person name="Bleykasten C."/>
            <person name="Bode R."/>
            <person name="Casaregola S."/>
            <person name="Despons L."/>
            <person name="Fairhead C."/>
            <person name="Giersberg M."/>
            <person name="Gierski P."/>
            <person name="Hahnel U."/>
            <person name="Hartmann A."/>
            <person name="Jankowska D."/>
            <person name="Jubin C."/>
            <person name="Jung P."/>
            <person name="Lafontaine I."/>
            <person name="Leh-Louis V."/>
            <person name="Lemaire M."/>
            <person name="Marcet-Houben M."/>
            <person name="Mascher M."/>
            <person name="Morel G."/>
            <person name="Richard G.-F."/>
            <person name="Riechen J."/>
            <person name="Sacerdot C."/>
            <person name="Sarkar A."/>
            <person name="Savel G."/>
            <person name="Schacherer J."/>
            <person name="Sherman D."/>
            <person name="Straub M.-L."/>
            <person name="Stein N."/>
            <person name="Thierry A."/>
            <person name="Trautwein-Schult A."/>
            <person name="Westhof E."/>
            <person name="Worch S."/>
            <person name="Dujon B."/>
            <person name="Souciet J.-L."/>
            <person name="Wincker P."/>
            <person name="Scholz U."/>
            <person name="Neuveglise N."/>
        </authorList>
    </citation>
    <scope>NUCLEOTIDE SEQUENCE</scope>
    <source>
        <strain evidence="2">LS3</strain>
    </source>
</reference>
<organism evidence="2">
    <name type="scientific">Blastobotrys adeninivorans</name>
    <name type="common">Yeast</name>
    <name type="synonym">Arxula adeninivorans</name>
    <dbReference type="NCBI Taxonomy" id="409370"/>
    <lineage>
        <taxon>Eukaryota</taxon>
        <taxon>Fungi</taxon>
        <taxon>Dikarya</taxon>
        <taxon>Ascomycota</taxon>
        <taxon>Saccharomycotina</taxon>
        <taxon>Dipodascomycetes</taxon>
        <taxon>Dipodascales</taxon>
        <taxon>Trichomonascaceae</taxon>
        <taxon>Blastobotrys</taxon>
    </lineage>
</organism>
<evidence type="ECO:0000256" key="1">
    <source>
        <dbReference type="SAM" id="MobiDB-lite"/>
    </source>
</evidence>
<proteinExistence type="predicted"/>
<feature type="compositionally biased region" description="Polar residues" evidence="1">
    <location>
        <begin position="29"/>
        <end position="48"/>
    </location>
</feature>
<name>A0A060SZJ2_BLAAD</name>
<reference evidence="2" key="1">
    <citation type="submission" date="2014-02" db="EMBL/GenBank/DDBJ databases">
        <authorList>
            <person name="Genoscope - CEA"/>
        </authorList>
    </citation>
    <scope>NUCLEOTIDE SEQUENCE</scope>
    <source>
        <strain evidence="2">LS3</strain>
    </source>
</reference>
<dbReference type="AlphaFoldDB" id="A0A060SZJ2"/>